<reference evidence="3 4" key="1">
    <citation type="submission" date="2016-10" db="EMBL/GenBank/DDBJ databases">
        <authorList>
            <person name="de Groot N.N."/>
        </authorList>
    </citation>
    <scope>NUCLEOTIDE SEQUENCE [LARGE SCALE GENOMIC DNA]</scope>
    <source>
        <strain evidence="3 4">S5-249</strain>
    </source>
</reference>
<dbReference type="AlphaFoldDB" id="A0A1I6KEV9"/>
<dbReference type="RefSeq" id="WP_165611238.1">
    <property type="nucleotide sequence ID" value="NZ_FOZG01000001.1"/>
</dbReference>
<proteinExistence type="predicted"/>
<accession>A0A1I6KEV9</accession>
<feature type="domain" description="GST N-terminal" evidence="1">
    <location>
        <begin position="14"/>
        <end position="96"/>
    </location>
</feature>
<evidence type="ECO:0000313" key="3">
    <source>
        <dbReference type="EMBL" id="SFR89771.1"/>
    </source>
</evidence>
<dbReference type="EMBL" id="FOZG01000001">
    <property type="protein sequence ID" value="SFR89771.1"/>
    <property type="molecule type" value="Genomic_DNA"/>
</dbReference>
<dbReference type="Pfam" id="PF00043">
    <property type="entry name" value="GST_C"/>
    <property type="match status" value="1"/>
</dbReference>
<dbReference type="InterPro" id="IPR004046">
    <property type="entry name" value="GST_C"/>
</dbReference>
<evidence type="ECO:0000259" key="1">
    <source>
        <dbReference type="PROSITE" id="PS50404"/>
    </source>
</evidence>
<name>A0A1I6KEV9_9SPHN</name>
<gene>
    <name evidence="3" type="ORF">SAMN05192580_1657</name>
</gene>
<dbReference type="Gene3D" id="3.40.30.10">
    <property type="entry name" value="Glutaredoxin"/>
    <property type="match status" value="1"/>
</dbReference>
<dbReference type="Gene3D" id="1.20.1050.10">
    <property type="match status" value="1"/>
</dbReference>
<protein>
    <submittedName>
        <fullName evidence="3">GST-like protein</fullName>
    </submittedName>
</protein>
<dbReference type="InterPro" id="IPR036282">
    <property type="entry name" value="Glutathione-S-Trfase_C_sf"/>
</dbReference>
<dbReference type="SFLD" id="SFLDG01151">
    <property type="entry name" value="Main.2:_Nu-like"/>
    <property type="match status" value="1"/>
</dbReference>
<dbReference type="Pfam" id="PF13409">
    <property type="entry name" value="GST_N_2"/>
    <property type="match status" value="1"/>
</dbReference>
<dbReference type="InterPro" id="IPR036249">
    <property type="entry name" value="Thioredoxin-like_sf"/>
</dbReference>
<dbReference type="SUPFAM" id="SSF52833">
    <property type="entry name" value="Thioredoxin-like"/>
    <property type="match status" value="1"/>
</dbReference>
<dbReference type="Proteomes" id="UP000198824">
    <property type="component" value="Unassembled WGS sequence"/>
</dbReference>
<dbReference type="CDD" id="cd03048">
    <property type="entry name" value="GST_N_Ure2p_like"/>
    <property type="match status" value="1"/>
</dbReference>
<dbReference type="STRING" id="1166337.SAMN05192580_1657"/>
<dbReference type="InterPro" id="IPR004045">
    <property type="entry name" value="Glutathione_S-Trfase_N"/>
</dbReference>
<dbReference type="SFLD" id="SFLDG00358">
    <property type="entry name" value="Main_(cytGST)"/>
    <property type="match status" value="1"/>
</dbReference>
<evidence type="ECO:0000259" key="2">
    <source>
        <dbReference type="PROSITE" id="PS50405"/>
    </source>
</evidence>
<dbReference type="SUPFAM" id="SSF47616">
    <property type="entry name" value="GST C-terminal domain-like"/>
    <property type="match status" value="1"/>
</dbReference>
<feature type="domain" description="GST C-terminal" evidence="2">
    <location>
        <begin position="99"/>
        <end position="240"/>
    </location>
</feature>
<dbReference type="PROSITE" id="PS50405">
    <property type="entry name" value="GST_CTER"/>
    <property type="match status" value="1"/>
</dbReference>
<dbReference type="InterPro" id="IPR010987">
    <property type="entry name" value="Glutathione-S-Trfase_C-like"/>
</dbReference>
<evidence type="ECO:0000313" key="4">
    <source>
        <dbReference type="Proteomes" id="UP000198824"/>
    </source>
</evidence>
<dbReference type="SFLD" id="SFLDS00019">
    <property type="entry name" value="Glutathione_Transferase_(cytos"/>
    <property type="match status" value="1"/>
</dbReference>
<dbReference type="PROSITE" id="PS50404">
    <property type="entry name" value="GST_NTER"/>
    <property type="match status" value="1"/>
</dbReference>
<organism evidence="3 4">
    <name type="scientific">Sphingomonas jatrophae</name>
    <dbReference type="NCBI Taxonomy" id="1166337"/>
    <lineage>
        <taxon>Bacteria</taxon>
        <taxon>Pseudomonadati</taxon>
        <taxon>Pseudomonadota</taxon>
        <taxon>Alphaproteobacteria</taxon>
        <taxon>Sphingomonadales</taxon>
        <taxon>Sphingomonadaceae</taxon>
        <taxon>Sphingomonas</taxon>
    </lineage>
</organism>
<dbReference type="PANTHER" id="PTHR44051:SF8">
    <property type="entry name" value="GLUTATHIONE S-TRANSFERASE GSTA"/>
    <property type="match status" value="1"/>
</dbReference>
<dbReference type="PANTHER" id="PTHR44051">
    <property type="entry name" value="GLUTATHIONE S-TRANSFERASE-RELATED"/>
    <property type="match status" value="1"/>
</dbReference>
<sequence length="248" mass="27171">MPASSTPGAPGGPSDRVTLLGMSSPNVVKILIMLEEIGRPYRFEHVDLFAEGQFDDAFRALNPNSKVPVLLLEDGTPIFESGAILLYLAERHGALLPASGAERYAVLQWLVLQVSTVGPLLGQLNHFTTYAPEGQDYALGRYRREAHRIYAMLDERLAASPHLAGADYSIADVATLPWTDYIARQGLDPADYPAIARWRDALEARPAVSRARAFVSDIQATDRAMFKRSSEAARRRFAGFGTDEPAKA</sequence>
<dbReference type="InterPro" id="IPR040079">
    <property type="entry name" value="Glutathione_S-Trfase"/>
</dbReference>
<keyword evidence="4" id="KW-1185">Reference proteome</keyword>